<proteinExistence type="predicted"/>
<name>A0A6J1Q3L3_9HYME</name>
<keyword evidence="3" id="KW-0548">Nucleotidyltransferase</keyword>
<evidence type="ECO:0000256" key="1">
    <source>
        <dbReference type="ARBA" id="ARBA00022670"/>
    </source>
</evidence>
<dbReference type="Gene3D" id="3.30.70.270">
    <property type="match status" value="1"/>
</dbReference>
<dbReference type="SUPFAM" id="SSF56672">
    <property type="entry name" value="DNA/RNA polymerases"/>
    <property type="match status" value="1"/>
</dbReference>
<dbReference type="InterPro" id="IPR053134">
    <property type="entry name" value="RNA-dir_DNA_polymerase"/>
</dbReference>
<dbReference type="InterPro" id="IPR043128">
    <property type="entry name" value="Rev_trsase/Diguanyl_cyclase"/>
</dbReference>
<keyword evidence="1" id="KW-0645">Protease</keyword>
<sequence length="425" mass="47549">MLGDQKPSHLLNHMNNLNNGQCSPAVLRSLFIEQLPVSHKAILAAINEQDLHKLAKIADRISETNNPNTSVVPFVVTVNQAKNVAPSSSIDKKLNQLTKQFAALNKEVFKSRLGKLKSPPRNETVGDNGATQSRLHVFDRITGQQFLIDTGAEISILPATLRDKKTPSELKLFAANNTNIDTYGERRLALDFGLRRPIVWNFRVAAVSNAILGADCLKHYQLLVDLHKRRLIDTCTKLFTAGEIRVVRENKISTVNREANFANILLEFPEITGVSQLIPFGTRDVEHHILTSGLPVTERPRRLPPDKLAAAKAEFKRFVELGICRPSSSPWSSPIHLVRKKNGEWRVCGDYRRVNAITVPDKYPVPHLHDFSANLAGKTIFSVLDFFKAYHQIPVAKEDVPKTAVITPFGLFEYVYMTFGLRNAA</sequence>
<dbReference type="GO" id="GO:0003964">
    <property type="term" value="F:RNA-directed DNA polymerase activity"/>
    <property type="evidence" value="ECO:0007669"/>
    <property type="project" value="UniProtKB-KW"/>
</dbReference>
<dbReference type="GO" id="GO:0004519">
    <property type="term" value="F:endonuclease activity"/>
    <property type="evidence" value="ECO:0007669"/>
    <property type="project" value="UniProtKB-KW"/>
</dbReference>
<dbReference type="Pfam" id="PF00078">
    <property type="entry name" value="RVT_1"/>
    <property type="match status" value="1"/>
</dbReference>
<reference evidence="10" key="1">
    <citation type="submission" date="2025-08" db="UniProtKB">
        <authorList>
            <consortium name="RefSeq"/>
        </authorList>
    </citation>
    <scope>IDENTIFICATION</scope>
    <source>
        <tissue evidence="10">Whole body</tissue>
    </source>
</reference>
<dbReference type="Gene3D" id="2.40.70.10">
    <property type="entry name" value="Acid Proteases"/>
    <property type="match status" value="1"/>
</dbReference>
<dbReference type="SUPFAM" id="SSF50630">
    <property type="entry name" value="Acid proteases"/>
    <property type="match status" value="1"/>
</dbReference>
<evidence type="ECO:0000259" key="8">
    <source>
        <dbReference type="Pfam" id="PF00078"/>
    </source>
</evidence>
<dbReference type="RefSeq" id="XP_024875525.1">
    <property type="nucleotide sequence ID" value="XM_025019757.1"/>
</dbReference>
<evidence type="ECO:0000256" key="5">
    <source>
        <dbReference type="ARBA" id="ARBA00022759"/>
    </source>
</evidence>
<keyword evidence="6" id="KW-0378">Hydrolase</keyword>
<dbReference type="PANTHER" id="PTHR24559:SF444">
    <property type="entry name" value="REVERSE TRANSCRIPTASE DOMAIN-CONTAINING PROTEIN"/>
    <property type="match status" value="1"/>
</dbReference>
<dbReference type="PANTHER" id="PTHR24559">
    <property type="entry name" value="TRANSPOSON TY3-I GAG-POL POLYPROTEIN"/>
    <property type="match status" value="1"/>
</dbReference>
<dbReference type="InterPro" id="IPR001969">
    <property type="entry name" value="Aspartic_peptidase_AS"/>
</dbReference>
<keyword evidence="7" id="KW-0695">RNA-directed DNA polymerase</keyword>
<keyword evidence="9" id="KW-1185">Reference proteome</keyword>
<dbReference type="Gene3D" id="3.10.10.10">
    <property type="entry name" value="HIV Type 1 Reverse Transcriptase, subunit A, domain 1"/>
    <property type="match status" value="1"/>
</dbReference>
<dbReference type="OrthoDB" id="8033893at2759"/>
<evidence type="ECO:0000313" key="10">
    <source>
        <dbReference type="RefSeq" id="XP_024875525.1"/>
    </source>
</evidence>
<dbReference type="InterPro" id="IPR021109">
    <property type="entry name" value="Peptidase_aspartic_dom_sf"/>
</dbReference>
<dbReference type="InterPro" id="IPR043502">
    <property type="entry name" value="DNA/RNA_pol_sf"/>
</dbReference>
<evidence type="ECO:0000256" key="2">
    <source>
        <dbReference type="ARBA" id="ARBA00022679"/>
    </source>
</evidence>
<organism evidence="9 10">
    <name type="scientific">Temnothorax curvispinosus</name>
    <dbReference type="NCBI Taxonomy" id="300111"/>
    <lineage>
        <taxon>Eukaryota</taxon>
        <taxon>Metazoa</taxon>
        <taxon>Ecdysozoa</taxon>
        <taxon>Arthropoda</taxon>
        <taxon>Hexapoda</taxon>
        <taxon>Insecta</taxon>
        <taxon>Pterygota</taxon>
        <taxon>Neoptera</taxon>
        <taxon>Endopterygota</taxon>
        <taxon>Hymenoptera</taxon>
        <taxon>Apocrita</taxon>
        <taxon>Aculeata</taxon>
        <taxon>Formicoidea</taxon>
        <taxon>Formicidae</taxon>
        <taxon>Myrmicinae</taxon>
        <taxon>Temnothorax</taxon>
    </lineage>
</organism>
<keyword evidence="4" id="KW-0540">Nuclease</keyword>
<dbReference type="CDD" id="cd01647">
    <property type="entry name" value="RT_LTR"/>
    <property type="match status" value="1"/>
</dbReference>
<dbReference type="GeneID" id="112456938"/>
<dbReference type="PROSITE" id="PS00141">
    <property type="entry name" value="ASP_PROTEASE"/>
    <property type="match status" value="1"/>
</dbReference>
<dbReference type="GO" id="GO:0006508">
    <property type="term" value="P:proteolysis"/>
    <property type="evidence" value="ECO:0007669"/>
    <property type="project" value="UniProtKB-KW"/>
</dbReference>
<evidence type="ECO:0000313" key="9">
    <source>
        <dbReference type="Proteomes" id="UP000504618"/>
    </source>
</evidence>
<evidence type="ECO:0000256" key="6">
    <source>
        <dbReference type="ARBA" id="ARBA00022801"/>
    </source>
</evidence>
<evidence type="ECO:0000256" key="7">
    <source>
        <dbReference type="ARBA" id="ARBA00022918"/>
    </source>
</evidence>
<feature type="domain" description="Reverse transcriptase" evidence="8">
    <location>
        <begin position="338"/>
        <end position="424"/>
    </location>
</feature>
<keyword evidence="5" id="KW-0255">Endonuclease</keyword>
<dbReference type="AlphaFoldDB" id="A0A6J1Q3L3"/>
<accession>A0A6J1Q3L3</accession>
<gene>
    <name evidence="10" type="primary">LOC112456938</name>
</gene>
<dbReference type="GO" id="GO:0004190">
    <property type="term" value="F:aspartic-type endopeptidase activity"/>
    <property type="evidence" value="ECO:0007669"/>
    <property type="project" value="InterPro"/>
</dbReference>
<keyword evidence="2" id="KW-0808">Transferase</keyword>
<evidence type="ECO:0000256" key="4">
    <source>
        <dbReference type="ARBA" id="ARBA00022722"/>
    </source>
</evidence>
<dbReference type="FunFam" id="3.10.10.10:FF:000007">
    <property type="entry name" value="Retrovirus-related Pol polyprotein from transposon 17.6-like Protein"/>
    <property type="match status" value="1"/>
</dbReference>
<dbReference type="Proteomes" id="UP000504618">
    <property type="component" value="Unplaced"/>
</dbReference>
<protein>
    <submittedName>
        <fullName evidence="10">Uncharacterized protein LOC112456938</fullName>
    </submittedName>
</protein>
<evidence type="ECO:0000256" key="3">
    <source>
        <dbReference type="ARBA" id="ARBA00022695"/>
    </source>
</evidence>
<dbReference type="InterPro" id="IPR000477">
    <property type="entry name" value="RT_dom"/>
</dbReference>
<dbReference type="FunFam" id="2.40.70.10:FF:000130">
    <property type="entry name" value="Retrovirus-related Pol polyprotein from transposon opus-like Protein"/>
    <property type="match status" value="1"/>
</dbReference>